<dbReference type="Gene3D" id="4.10.240.10">
    <property type="entry name" value="Zn(2)-C6 fungal-type DNA-binding domain"/>
    <property type="match status" value="1"/>
</dbReference>
<dbReference type="PROSITE" id="PS50048">
    <property type="entry name" value="ZN2_CY6_FUNGAL_2"/>
    <property type="match status" value="1"/>
</dbReference>
<dbReference type="PANTHER" id="PTHR46910:SF5">
    <property type="entry name" value="ZN(II)2CYS6 TRANSCRIPTION FACTOR (EUROFUNG)"/>
    <property type="match status" value="1"/>
</dbReference>
<dbReference type="Pfam" id="PF04082">
    <property type="entry name" value="Fungal_trans"/>
    <property type="match status" value="1"/>
</dbReference>
<sequence>MMSLLNSVCDTCKSRKVKCDRDDPCGNCVDGNIKCVRTSTALRQVRSSSKRRREADTAPAPKSSRRHELQASPSSSTPSPSIPQSPSVSEAQDFIRQELKSVKNMPADRLAVLKSAMSFVNHLSQTTKPTESLFASSTRVLDVLEGITYPSIELLFWMLRELKGKKMGSHVLDYFKHVSPSSLRDMGLALINKAGSAETLLLYSICVNSAAFKFINTVLSENTIEEVAAEMRTSAAKHLKSVRLAIGRIHLLSAPSLVFLQALLCSAFITQGSGDLADCWTFITAACKVCEDLSLENQVKGGRTNTEADEEVYYCYIWCHILDKSYSMMQGRTRYLLDYAGLDGALSSPLNMSLSSLLSTYLHFVPIQAIFISELHPEKISNNKSLLARVEVVVRDLLEKLETVHARITELYGPSDMWGGLHIGSELNTIQFSYHSLRTSILRSRQICLPGKPHIDNDCLQSARLSMITLRAIQEESVTITDVRAHVSYMHWTILYHPLTPFFVLFCHVVATSSEQDFQLLTVIANQLDRLADFSPPIAKLQTLCKSFIQLCDGLILKARSSTSPNDGSRERAITSAPAMEATTAQQLSTDLTHVQTGASNDASELAAQQGLVVPSYYDVQAAFPYDNGSGMIDPGWGLFDTQPTLDWLEADFSFFDSHH</sequence>
<evidence type="ECO:0000313" key="5">
    <source>
        <dbReference type="EMBL" id="KAH7092152.1"/>
    </source>
</evidence>
<keyword evidence="1" id="KW-0479">Metal-binding</keyword>
<evidence type="ECO:0000256" key="1">
    <source>
        <dbReference type="ARBA" id="ARBA00022723"/>
    </source>
</evidence>
<dbReference type="GO" id="GO:0006351">
    <property type="term" value="P:DNA-templated transcription"/>
    <property type="evidence" value="ECO:0007669"/>
    <property type="project" value="InterPro"/>
</dbReference>
<dbReference type="GO" id="GO:0008270">
    <property type="term" value="F:zinc ion binding"/>
    <property type="evidence" value="ECO:0007669"/>
    <property type="project" value="InterPro"/>
</dbReference>
<comment type="caution">
    <text evidence="5">The sequence shown here is derived from an EMBL/GenBank/DDBJ whole genome shotgun (WGS) entry which is preliminary data.</text>
</comment>
<dbReference type="SUPFAM" id="SSF57701">
    <property type="entry name" value="Zn2/Cys6 DNA-binding domain"/>
    <property type="match status" value="1"/>
</dbReference>
<gene>
    <name evidence="5" type="ORF">FB567DRAFT_516626</name>
</gene>
<evidence type="ECO:0000256" key="2">
    <source>
        <dbReference type="ARBA" id="ARBA00023242"/>
    </source>
</evidence>
<evidence type="ECO:0000256" key="3">
    <source>
        <dbReference type="SAM" id="MobiDB-lite"/>
    </source>
</evidence>
<dbReference type="PANTHER" id="PTHR46910">
    <property type="entry name" value="TRANSCRIPTION FACTOR PDR1"/>
    <property type="match status" value="1"/>
</dbReference>
<reference evidence="5" key="1">
    <citation type="journal article" date="2021" name="Nat. Commun.">
        <title>Genetic determinants of endophytism in the Arabidopsis root mycobiome.</title>
        <authorList>
            <person name="Mesny F."/>
            <person name="Miyauchi S."/>
            <person name="Thiergart T."/>
            <person name="Pickel B."/>
            <person name="Atanasova L."/>
            <person name="Karlsson M."/>
            <person name="Huettel B."/>
            <person name="Barry K.W."/>
            <person name="Haridas S."/>
            <person name="Chen C."/>
            <person name="Bauer D."/>
            <person name="Andreopoulos W."/>
            <person name="Pangilinan J."/>
            <person name="LaButti K."/>
            <person name="Riley R."/>
            <person name="Lipzen A."/>
            <person name="Clum A."/>
            <person name="Drula E."/>
            <person name="Henrissat B."/>
            <person name="Kohler A."/>
            <person name="Grigoriev I.V."/>
            <person name="Martin F.M."/>
            <person name="Hacquard S."/>
        </authorList>
    </citation>
    <scope>NUCLEOTIDE SEQUENCE</scope>
    <source>
        <strain evidence="5">MPI-SDFR-AT-0120</strain>
    </source>
</reference>
<organism evidence="5 6">
    <name type="scientific">Paraphoma chrysanthemicola</name>
    <dbReference type="NCBI Taxonomy" id="798071"/>
    <lineage>
        <taxon>Eukaryota</taxon>
        <taxon>Fungi</taxon>
        <taxon>Dikarya</taxon>
        <taxon>Ascomycota</taxon>
        <taxon>Pezizomycotina</taxon>
        <taxon>Dothideomycetes</taxon>
        <taxon>Pleosporomycetidae</taxon>
        <taxon>Pleosporales</taxon>
        <taxon>Pleosporineae</taxon>
        <taxon>Phaeosphaeriaceae</taxon>
        <taxon>Paraphoma</taxon>
    </lineage>
</organism>
<dbReference type="InterPro" id="IPR050987">
    <property type="entry name" value="AtrR-like"/>
</dbReference>
<feature type="domain" description="Zn(2)-C6 fungal-type" evidence="4">
    <location>
        <begin position="8"/>
        <end position="37"/>
    </location>
</feature>
<feature type="compositionally biased region" description="Low complexity" evidence="3">
    <location>
        <begin position="72"/>
        <end position="89"/>
    </location>
</feature>
<evidence type="ECO:0000259" key="4">
    <source>
        <dbReference type="PROSITE" id="PS50048"/>
    </source>
</evidence>
<dbReference type="CDD" id="cd12148">
    <property type="entry name" value="fungal_TF_MHR"/>
    <property type="match status" value="1"/>
</dbReference>
<protein>
    <recommendedName>
        <fullName evidence="4">Zn(2)-C6 fungal-type domain-containing protein</fullName>
    </recommendedName>
</protein>
<dbReference type="GO" id="GO:0000981">
    <property type="term" value="F:DNA-binding transcription factor activity, RNA polymerase II-specific"/>
    <property type="evidence" value="ECO:0007669"/>
    <property type="project" value="InterPro"/>
</dbReference>
<dbReference type="InterPro" id="IPR001138">
    <property type="entry name" value="Zn2Cys6_DnaBD"/>
</dbReference>
<dbReference type="OrthoDB" id="103819at2759"/>
<dbReference type="InterPro" id="IPR007219">
    <property type="entry name" value="XnlR_reg_dom"/>
</dbReference>
<feature type="region of interest" description="Disordered" evidence="3">
    <location>
        <begin position="44"/>
        <end position="90"/>
    </location>
</feature>
<dbReference type="InterPro" id="IPR036864">
    <property type="entry name" value="Zn2-C6_fun-type_DNA-bd_sf"/>
</dbReference>
<accession>A0A8K0RFB2</accession>
<dbReference type="PROSITE" id="PS00463">
    <property type="entry name" value="ZN2_CY6_FUNGAL_1"/>
    <property type="match status" value="1"/>
</dbReference>
<dbReference type="CDD" id="cd00067">
    <property type="entry name" value="GAL4"/>
    <property type="match status" value="1"/>
</dbReference>
<proteinExistence type="predicted"/>
<dbReference type="EMBL" id="JAGMVJ010000003">
    <property type="protein sequence ID" value="KAH7092152.1"/>
    <property type="molecule type" value="Genomic_DNA"/>
</dbReference>
<keyword evidence="6" id="KW-1185">Reference proteome</keyword>
<dbReference type="Pfam" id="PF00172">
    <property type="entry name" value="Zn_clus"/>
    <property type="match status" value="1"/>
</dbReference>
<dbReference type="SMART" id="SM00066">
    <property type="entry name" value="GAL4"/>
    <property type="match status" value="1"/>
</dbReference>
<evidence type="ECO:0000313" key="6">
    <source>
        <dbReference type="Proteomes" id="UP000813461"/>
    </source>
</evidence>
<name>A0A8K0RFB2_9PLEO</name>
<dbReference type="GO" id="GO:0003677">
    <property type="term" value="F:DNA binding"/>
    <property type="evidence" value="ECO:0007669"/>
    <property type="project" value="InterPro"/>
</dbReference>
<keyword evidence="2" id="KW-0539">Nucleus</keyword>
<dbReference type="Proteomes" id="UP000813461">
    <property type="component" value="Unassembled WGS sequence"/>
</dbReference>
<dbReference type="AlphaFoldDB" id="A0A8K0RFB2"/>